<dbReference type="GO" id="GO:0003700">
    <property type="term" value="F:DNA-binding transcription factor activity"/>
    <property type="evidence" value="ECO:0007669"/>
    <property type="project" value="InterPro"/>
</dbReference>
<dbReference type="SMART" id="SM00418">
    <property type="entry name" value="HTH_ARSR"/>
    <property type="match status" value="1"/>
</dbReference>
<dbReference type="GO" id="GO:0097063">
    <property type="term" value="F:cadmium ion sensor activity"/>
    <property type="evidence" value="ECO:0007669"/>
    <property type="project" value="TreeGrafter"/>
</dbReference>
<protein>
    <submittedName>
        <fullName evidence="2">Helix-turn-helix transcriptional regulator</fullName>
    </submittedName>
</protein>
<dbReference type="InterPro" id="IPR011991">
    <property type="entry name" value="ArsR-like_HTH"/>
</dbReference>
<dbReference type="InterPro" id="IPR036390">
    <property type="entry name" value="WH_DNA-bd_sf"/>
</dbReference>
<dbReference type="NCBIfam" id="NF033788">
    <property type="entry name" value="HTH_metalloreg"/>
    <property type="match status" value="1"/>
</dbReference>
<dbReference type="InterPro" id="IPR036388">
    <property type="entry name" value="WH-like_DNA-bd_sf"/>
</dbReference>
<dbReference type="EMBL" id="VUOB01000001">
    <property type="protein sequence ID" value="KAA2267039.1"/>
    <property type="molecule type" value="Genomic_DNA"/>
</dbReference>
<dbReference type="Gene3D" id="1.10.10.10">
    <property type="entry name" value="Winged helix-like DNA-binding domain superfamily/Winged helix DNA-binding domain"/>
    <property type="match status" value="1"/>
</dbReference>
<sequence length="255" mass="26798">MTSLGHCCPGCPGSGGDADVAAVAALFGDPARACMLLALAANHELSASALASEAGLSAPATSAHLRKLTDGGLITVNRRGRYRFYRIAGVDVAAALETLARLAPPRPVRSLRQSVRGKALRFARICYDHLAGHLSVAITDALISRRAITPVVSSGHQAEEELWALGPGAASVLGELGVEFDRVAPRAVDPSALRTCYDWSARRPHLAGSLGASLLVTMLDRRWLARIPKQRAVNLTERGAEALSATLDLVVSPEA</sequence>
<dbReference type="GO" id="GO:0032791">
    <property type="term" value="F:lead ion binding"/>
    <property type="evidence" value="ECO:0007669"/>
    <property type="project" value="TreeGrafter"/>
</dbReference>
<dbReference type="AlphaFoldDB" id="A0A5B2XW10"/>
<reference evidence="2 3" key="1">
    <citation type="submission" date="2019-09" db="EMBL/GenBank/DDBJ databases">
        <title>Goodfellowia gen. nov., a new genus of the Pseudonocardineae related to Actinoalloteichus, containing Goodfellowia coeruleoviolacea gen. nov., comb. nov. gen. nov., comb. nov.</title>
        <authorList>
            <person name="Labeda D."/>
        </authorList>
    </citation>
    <scope>NUCLEOTIDE SEQUENCE [LARGE SCALE GENOMIC DNA]</scope>
    <source>
        <strain evidence="2 3">AN110305</strain>
    </source>
</reference>
<evidence type="ECO:0000313" key="3">
    <source>
        <dbReference type="Proteomes" id="UP000323454"/>
    </source>
</evidence>
<dbReference type="GO" id="GO:0010288">
    <property type="term" value="P:response to lead ion"/>
    <property type="evidence" value="ECO:0007669"/>
    <property type="project" value="TreeGrafter"/>
</dbReference>
<dbReference type="RefSeq" id="WP_149847347.1">
    <property type="nucleotide sequence ID" value="NZ_VUOB01000001.1"/>
</dbReference>
<dbReference type="PRINTS" id="PR00778">
    <property type="entry name" value="HTHARSR"/>
</dbReference>
<dbReference type="PROSITE" id="PS50987">
    <property type="entry name" value="HTH_ARSR_2"/>
    <property type="match status" value="1"/>
</dbReference>
<proteinExistence type="predicted"/>
<dbReference type="GO" id="GO:0003677">
    <property type="term" value="F:DNA binding"/>
    <property type="evidence" value="ECO:0007669"/>
    <property type="project" value="TreeGrafter"/>
</dbReference>
<feature type="domain" description="HTH arsR-type" evidence="1">
    <location>
        <begin position="12"/>
        <end position="107"/>
    </location>
</feature>
<dbReference type="InterPro" id="IPR052543">
    <property type="entry name" value="HTH_Metal-responsive_Reg"/>
</dbReference>
<dbReference type="Pfam" id="PF12840">
    <property type="entry name" value="HTH_20"/>
    <property type="match status" value="1"/>
</dbReference>
<dbReference type="InterPro" id="IPR001845">
    <property type="entry name" value="HTH_ArsR_DNA-bd_dom"/>
</dbReference>
<organism evidence="2 3">
    <name type="scientific">Solihabitans fulvus</name>
    <dbReference type="NCBI Taxonomy" id="1892852"/>
    <lineage>
        <taxon>Bacteria</taxon>
        <taxon>Bacillati</taxon>
        <taxon>Actinomycetota</taxon>
        <taxon>Actinomycetes</taxon>
        <taxon>Pseudonocardiales</taxon>
        <taxon>Pseudonocardiaceae</taxon>
        <taxon>Solihabitans</taxon>
    </lineage>
</organism>
<keyword evidence="3" id="KW-1185">Reference proteome</keyword>
<accession>A0A5B2XW10</accession>
<dbReference type="SUPFAM" id="SSF46785">
    <property type="entry name" value="Winged helix' DNA-binding domain"/>
    <property type="match status" value="1"/>
</dbReference>
<evidence type="ECO:0000313" key="2">
    <source>
        <dbReference type="EMBL" id="KAA2267039.1"/>
    </source>
</evidence>
<dbReference type="PANTHER" id="PTHR39168">
    <property type="entry name" value="TRANSCRIPTIONAL REGULATOR-RELATED"/>
    <property type="match status" value="1"/>
</dbReference>
<dbReference type="Proteomes" id="UP000323454">
    <property type="component" value="Unassembled WGS sequence"/>
</dbReference>
<gene>
    <name evidence="2" type="ORF">F0L68_00440</name>
</gene>
<dbReference type="CDD" id="cd00090">
    <property type="entry name" value="HTH_ARSR"/>
    <property type="match status" value="1"/>
</dbReference>
<name>A0A5B2XW10_9PSEU</name>
<dbReference type="GO" id="GO:0046686">
    <property type="term" value="P:response to cadmium ion"/>
    <property type="evidence" value="ECO:0007669"/>
    <property type="project" value="TreeGrafter"/>
</dbReference>
<dbReference type="PANTHER" id="PTHR39168:SF1">
    <property type="entry name" value="TRANSCRIPTIONAL REGULATORY PROTEIN"/>
    <property type="match status" value="1"/>
</dbReference>
<reference evidence="2 3" key="2">
    <citation type="submission" date="2019-09" db="EMBL/GenBank/DDBJ databases">
        <authorList>
            <person name="Jin C."/>
        </authorList>
    </citation>
    <scope>NUCLEOTIDE SEQUENCE [LARGE SCALE GENOMIC DNA]</scope>
    <source>
        <strain evidence="2 3">AN110305</strain>
    </source>
</reference>
<evidence type="ECO:0000259" key="1">
    <source>
        <dbReference type="PROSITE" id="PS50987"/>
    </source>
</evidence>
<dbReference type="OrthoDB" id="3232131at2"/>
<comment type="caution">
    <text evidence="2">The sequence shown here is derived from an EMBL/GenBank/DDBJ whole genome shotgun (WGS) entry which is preliminary data.</text>
</comment>